<evidence type="ECO:0000256" key="2">
    <source>
        <dbReference type="ARBA" id="ARBA00023027"/>
    </source>
</evidence>
<dbReference type="EMBL" id="KV427648">
    <property type="protein sequence ID" value="KZT02923.1"/>
    <property type="molecule type" value="Genomic_DNA"/>
</dbReference>
<comment type="similarity">
    <text evidence="1">Belongs to the aldehyde dehydrogenase family.</text>
</comment>
<dbReference type="GO" id="GO:0016620">
    <property type="term" value="F:oxidoreductase activity, acting on the aldehyde or oxo group of donors, NAD or NADP as acceptor"/>
    <property type="evidence" value="ECO:0007669"/>
    <property type="project" value="InterPro"/>
</dbReference>
<protein>
    <submittedName>
        <fullName evidence="4">ALDH-like protein</fullName>
    </submittedName>
</protein>
<accession>A0A165CJH3</accession>
<dbReference type="Gene3D" id="3.40.605.10">
    <property type="entry name" value="Aldehyde Dehydrogenase, Chain A, domain 1"/>
    <property type="match status" value="2"/>
</dbReference>
<dbReference type="Proteomes" id="UP000076871">
    <property type="component" value="Unassembled WGS sequence"/>
</dbReference>
<reference evidence="4 5" key="1">
    <citation type="journal article" date="2016" name="Mol. Biol. Evol.">
        <title>Comparative Genomics of Early-Diverging Mushroom-Forming Fungi Provides Insights into the Origins of Lignocellulose Decay Capabilities.</title>
        <authorList>
            <person name="Nagy L.G."/>
            <person name="Riley R."/>
            <person name="Tritt A."/>
            <person name="Adam C."/>
            <person name="Daum C."/>
            <person name="Floudas D."/>
            <person name="Sun H."/>
            <person name="Yadav J.S."/>
            <person name="Pangilinan J."/>
            <person name="Larsson K.H."/>
            <person name="Matsuura K."/>
            <person name="Barry K."/>
            <person name="Labutti K."/>
            <person name="Kuo R."/>
            <person name="Ohm R.A."/>
            <person name="Bhattacharya S.S."/>
            <person name="Shirouzu T."/>
            <person name="Yoshinaga Y."/>
            <person name="Martin F.M."/>
            <person name="Grigoriev I.V."/>
            <person name="Hibbett D.S."/>
        </authorList>
    </citation>
    <scope>NUCLEOTIDE SEQUENCE [LARGE SCALE GENOMIC DNA]</scope>
    <source>
        <strain evidence="4 5">93-53</strain>
    </source>
</reference>
<dbReference type="PANTHER" id="PTHR42986:SF1">
    <property type="entry name" value="BENZALDEHYDE DEHYDROGENASE YFMT"/>
    <property type="match status" value="1"/>
</dbReference>
<dbReference type="InterPro" id="IPR016162">
    <property type="entry name" value="Ald_DH_N"/>
</dbReference>
<dbReference type="Gene3D" id="3.40.309.10">
    <property type="entry name" value="Aldehyde Dehydrogenase, Chain A, domain 2"/>
    <property type="match status" value="2"/>
</dbReference>
<dbReference type="InterPro" id="IPR016163">
    <property type="entry name" value="Ald_DH_C"/>
</dbReference>
<evidence type="ECO:0000256" key="1">
    <source>
        <dbReference type="ARBA" id="ARBA00009986"/>
    </source>
</evidence>
<organism evidence="4 5">
    <name type="scientific">Laetiporus sulphureus 93-53</name>
    <dbReference type="NCBI Taxonomy" id="1314785"/>
    <lineage>
        <taxon>Eukaryota</taxon>
        <taxon>Fungi</taxon>
        <taxon>Dikarya</taxon>
        <taxon>Basidiomycota</taxon>
        <taxon>Agaricomycotina</taxon>
        <taxon>Agaricomycetes</taxon>
        <taxon>Polyporales</taxon>
        <taxon>Laetiporus</taxon>
    </lineage>
</organism>
<dbReference type="OrthoDB" id="310895at2759"/>
<evidence type="ECO:0000313" key="5">
    <source>
        <dbReference type="Proteomes" id="UP000076871"/>
    </source>
</evidence>
<name>A0A165CJH3_9APHY</name>
<dbReference type="Pfam" id="PF00171">
    <property type="entry name" value="Aldedh"/>
    <property type="match status" value="2"/>
</dbReference>
<dbReference type="AlphaFoldDB" id="A0A165CJH3"/>
<dbReference type="InterPro" id="IPR016161">
    <property type="entry name" value="Ald_DH/histidinol_DH"/>
</dbReference>
<dbReference type="PANTHER" id="PTHR42986">
    <property type="entry name" value="BENZALDEHYDE DEHYDROGENASE YFMT"/>
    <property type="match status" value="1"/>
</dbReference>
<dbReference type="InterPro" id="IPR015590">
    <property type="entry name" value="Aldehyde_DH_dom"/>
</dbReference>
<dbReference type="SUPFAM" id="SSF53720">
    <property type="entry name" value="ALDH-like"/>
    <property type="match status" value="1"/>
</dbReference>
<keyword evidence="5" id="KW-1185">Reference proteome</keyword>
<sequence>MSIAFTPLCIDGTSRPASTDAQYDVHNPYSQAVIGHAAAASSQDCHDAIDTAAAAFPDWEHSPLTKRQDVFIKASELLMTPKYQEKISKALKEELAFTDFMVGFEVMASVYNLRHNATLVHQLKGEVKPSLIPGGQMMIQKRAMGVILALAPWNVPLALAFRAVLIPIICGNTVALKCSAVSPRIQSLIGQIFQEAGLPKGVLNTISIAEEDISKRMAEMIDHPALRKINFTGGPNVGRAIAMEAVKHLKPYVLELGGNCPVIVLEDADLESAAQSITTGGLMNSGQICMWTQHVIVQRGVLRSLTSSLVKSFEESAERVLKIIREAKDAGARILVGDMARQTSVVQPHLLADVKPGMALWDEECFRPVVTLTAVDTIDEAVRLANTCDYSLMAGLWTQNIHTALEIAPRVRAGYININGQSVHGEGPMGGLSGLLGYGQFTISEFTDDRVLLLHPQTSPVYWIAGAA</sequence>
<dbReference type="GeneID" id="63830112"/>
<gene>
    <name evidence="4" type="ORF">LAESUDRAFT_762353</name>
</gene>
<feature type="domain" description="Aldehyde dehydrogenase" evidence="3">
    <location>
        <begin position="20"/>
        <end position="314"/>
    </location>
</feature>
<evidence type="ECO:0000259" key="3">
    <source>
        <dbReference type="Pfam" id="PF00171"/>
    </source>
</evidence>
<dbReference type="STRING" id="1314785.A0A165CJH3"/>
<proteinExistence type="inferred from homology"/>
<dbReference type="RefSeq" id="XP_040760663.1">
    <property type="nucleotide sequence ID" value="XM_040913084.1"/>
</dbReference>
<dbReference type="InParanoid" id="A0A165CJH3"/>
<keyword evidence="2" id="KW-0520">NAD</keyword>
<feature type="domain" description="Aldehyde dehydrogenase" evidence="3">
    <location>
        <begin position="315"/>
        <end position="432"/>
    </location>
</feature>
<evidence type="ECO:0000313" key="4">
    <source>
        <dbReference type="EMBL" id="KZT02923.1"/>
    </source>
</evidence>